<name>A0A9Q0TR00_9ROSI</name>
<gene>
    <name evidence="2" type="ORF">OIU74_008868</name>
</gene>
<evidence type="ECO:0000313" key="3">
    <source>
        <dbReference type="Proteomes" id="UP001151752"/>
    </source>
</evidence>
<reference evidence="2" key="2">
    <citation type="journal article" date="2023" name="Int. J. Mol. Sci.">
        <title>De Novo Assembly and Annotation of 11 Diverse Shrub Willow (Salix) Genomes Reveals Novel Gene Organization in Sex-Linked Regions.</title>
        <authorList>
            <person name="Hyden B."/>
            <person name="Feng K."/>
            <person name="Yates T.B."/>
            <person name="Jawdy S."/>
            <person name="Cereghino C."/>
            <person name="Smart L.B."/>
            <person name="Muchero W."/>
        </authorList>
    </citation>
    <scope>NUCLEOTIDE SEQUENCE</scope>
    <source>
        <tissue evidence="2">Shoot tip</tissue>
    </source>
</reference>
<evidence type="ECO:0000256" key="1">
    <source>
        <dbReference type="SAM" id="MobiDB-lite"/>
    </source>
</evidence>
<evidence type="ECO:0000313" key="2">
    <source>
        <dbReference type="EMBL" id="KAJ6716224.1"/>
    </source>
</evidence>
<organism evidence="2 3">
    <name type="scientific">Salix koriyanagi</name>
    <dbReference type="NCBI Taxonomy" id="2511006"/>
    <lineage>
        <taxon>Eukaryota</taxon>
        <taxon>Viridiplantae</taxon>
        <taxon>Streptophyta</taxon>
        <taxon>Embryophyta</taxon>
        <taxon>Tracheophyta</taxon>
        <taxon>Spermatophyta</taxon>
        <taxon>Magnoliopsida</taxon>
        <taxon>eudicotyledons</taxon>
        <taxon>Gunneridae</taxon>
        <taxon>Pentapetalae</taxon>
        <taxon>rosids</taxon>
        <taxon>fabids</taxon>
        <taxon>Malpighiales</taxon>
        <taxon>Salicaceae</taxon>
        <taxon>Saliceae</taxon>
        <taxon>Salix</taxon>
    </lineage>
</organism>
<reference evidence="2" key="1">
    <citation type="submission" date="2022-11" db="EMBL/GenBank/DDBJ databases">
        <authorList>
            <person name="Hyden B.L."/>
            <person name="Feng K."/>
            <person name="Yates T."/>
            <person name="Jawdy S."/>
            <person name="Smart L.B."/>
            <person name="Muchero W."/>
        </authorList>
    </citation>
    <scope>NUCLEOTIDE SEQUENCE</scope>
    <source>
        <tissue evidence="2">Shoot tip</tissue>
    </source>
</reference>
<feature type="region of interest" description="Disordered" evidence="1">
    <location>
        <begin position="8"/>
        <end position="60"/>
    </location>
</feature>
<proteinExistence type="predicted"/>
<keyword evidence="3" id="KW-1185">Reference proteome</keyword>
<comment type="caution">
    <text evidence="2">The sequence shown here is derived from an EMBL/GenBank/DDBJ whole genome shotgun (WGS) entry which is preliminary data.</text>
</comment>
<dbReference type="AlphaFoldDB" id="A0A9Q0TR00"/>
<feature type="compositionally biased region" description="Basic and acidic residues" evidence="1">
    <location>
        <begin position="16"/>
        <end position="44"/>
    </location>
</feature>
<sequence length="60" mass="7118">MNMRIEFKRIRGMSDPTRETDMPKKEMHLETKRYGPLLKSRESDPPPLNNSSFHFHPSAF</sequence>
<protein>
    <submittedName>
        <fullName evidence="2">Uncharacterized protein</fullName>
    </submittedName>
</protein>
<dbReference type="Proteomes" id="UP001151752">
    <property type="component" value="Chromosome 9"/>
</dbReference>
<accession>A0A9Q0TR00</accession>
<dbReference type="EMBL" id="JAPFFM010000014">
    <property type="protein sequence ID" value="KAJ6716224.1"/>
    <property type="molecule type" value="Genomic_DNA"/>
</dbReference>